<keyword evidence="3" id="KW-0813">Transport</keyword>
<evidence type="ECO:0000256" key="1">
    <source>
        <dbReference type="ARBA" id="ARBA00004651"/>
    </source>
</evidence>
<protein>
    <submittedName>
        <fullName evidence="9">Unannotated protein</fullName>
    </submittedName>
</protein>
<feature type="transmembrane region" description="Helical" evidence="8">
    <location>
        <begin position="93"/>
        <end position="111"/>
    </location>
</feature>
<proteinExistence type="inferred from homology"/>
<sequence length="166" mass="17339">MGSAFGGALLLAGRNAVYGLAMAPVLRGHSRVAQWWGAQWVIDETTAMVTAEADPEDRRRAFWISGTILYSSWCAGTFLGALVGTNIDPNDFGLDAAFPVLFIAMLAPHLRTPEGRKAAVFGGVATVALAPFLPVGLPILVAALGMLFGLSPTDAETSHVDTDGAP</sequence>
<feature type="transmembrane region" description="Helical" evidence="8">
    <location>
        <begin position="68"/>
        <end position="87"/>
    </location>
</feature>
<dbReference type="Pfam" id="PF03591">
    <property type="entry name" value="AzlC"/>
    <property type="match status" value="1"/>
</dbReference>
<evidence type="ECO:0000313" key="9">
    <source>
        <dbReference type="EMBL" id="CAB4669393.1"/>
    </source>
</evidence>
<evidence type="ECO:0000256" key="3">
    <source>
        <dbReference type="ARBA" id="ARBA00022448"/>
    </source>
</evidence>
<keyword evidence="6 8" id="KW-1133">Transmembrane helix</keyword>
<keyword evidence="7 8" id="KW-0472">Membrane</keyword>
<dbReference type="AlphaFoldDB" id="A0A6J6MA81"/>
<keyword evidence="4" id="KW-1003">Cell membrane</keyword>
<evidence type="ECO:0000256" key="5">
    <source>
        <dbReference type="ARBA" id="ARBA00022692"/>
    </source>
</evidence>
<name>A0A6J6MA81_9ZZZZ</name>
<keyword evidence="5 8" id="KW-0812">Transmembrane</keyword>
<evidence type="ECO:0000256" key="2">
    <source>
        <dbReference type="ARBA" id="ARBA00010735"/>
    </source>
</evidence>
<dbReference type="InterPro" id="IPR011606">
    <property type="entry name" value="Brnchd-chn_aa_trnsp_permease"/>
</dbReference>
<evidence type="ECO:0000256" key="6">
    <source>
        <dbReference type="ARBA" id="ARBA00022989"/>
    </source>
</evidence>
<dbReference type="PANTHER" id="PTHR34979">
    <property type="entry name" value="INNER MEMBRANE PROTEIN YGAZ"/>
    <property type="match status" value="1"/>
</dbReference>
<dbReference type="GO" id="GO:0005886">
    <property type="term" value="C:plasma membrane"/>
    <property type="evidence" value="ECO:0007669"/>
    <property type="project" value="UniProtKB-SubCell"/>
</dbReference>
<dbReference type="PANTHER" id="PTHR34979:SF1">
    <property type="entry name" value="INNER MEMBRANE PROTEIN YGAZ"/>
    <property type="match status" value="1"/>
</dbReference>
<evidence type="ECO:0000256" key="8">
    <source>
        <dbReference type="SAM" id="Phobius"/>
    </source>
</evidence>
<dbReference type="GO" id="GO:1903785">
    <property type="term" value="P:L-valine transmembrane transport"/>
    <property type="evidence" value="ECO:0007669"/>
    <property type="project" value="TreeGrafter"/>
</dbReference>
<evidence type="ECO:0000256" key="4">
    <source>
        <dbReference type="ARBA" id="ARBA00022475"/>
    </source>
</evidence>
<accession>A0A6J6MA81</accession>
<reference evidence="9" key="1">
    <citation type="submission" date="2020-05" db="EMBL/GenBank/DDBJ databases">
        <authorList>
            <person name="Chiriac C."/>
            <person name="Salcher M."/>
            <person name="Ghai R."/>
            <person name="Kavagutti S V."/>
        </authorList>
    </citation>
    <scope>NUCLEOTIDE SEQUENCE</scope>
</reference>
<comment type="subcellular location">
    <subcellularLocation>
        <location evidence="1">Cell membrane</location>
        <topology evidence="1">Multi-pass membrane protein</topology>
    </subcellularLocation>
</comment>
<evidence type="ECO:0000256" key="7">
    <source>
        <dbReference type="ARBA" id="ARBA00023136"/>
    </source>
</evidence>
<comment type="similarity">
    <text evidence="2">Belongs to the AzlC family.</text>
</comment>
<gene>
    <name evidence="9" type="ORF">UFOPK2169_01879</name>
</gene>
<dbReference type="EMBL" id="CAEZWE010000140">
    <property type="protein sequence ID" value="CAB4669393.1"/>
    <property type="molecule type" value="Genomic_DNA"/>
</dbReference>
<organism evidence="9">
    <name type="scientific">freshwater metagenome</name>
    <dbReference type="NCBI Taxonomy" id="449393"/>
    <lineage>
        <taxon>unclassified sequences</taxon>
        <taxon>metagenomes</taxon>
        <taxon>ecological metagenomes</taxon>
    </lineage>
</organism>
<feature type="transmembrane region" description="Helical" evidence="8">
    <location>
        <begin position="118"/>
        <end position="148"/>
    </location>
</feature>